<evidence type="ECO:0000256" key="2">
    <source>
        <dbReference type="ARBA" id="ARBA00023125"/>
    </source>
</evidence>
<gene>
    <name evidence="5" type="ORF">GCM10025865_19700</name>
</gene>
<dbReference type="SUPFAM" id="SSF46785">
    <property type="entry name" value="Winged helix' DNA-binding domain"/>
    <property type="match status" value="1"/>
</dbReference>
<dbReference type="PROSITE" id="PS50995">
    <property type="entry name" value="HTH_MARR_2"/>
    <property type="match status" value="1"/>
</dbReference>
<reference evidence="6" key="1">
    <citation type="journal article" date="2019" name="Int. J. Syst. Evol. Microbiol.">
        <title>The Global Catalogue of Microorganisms (GCM) 10K type strain sequencing project: providing services to taxonomists for standard genome sequencing and annotation.</title>
        <authorList>
            <consortium name="The Broad Institute Genomics Platform"/>
            <consortium name="The Broad Institute Genome Sequencing Center for Infectious Disease"/>
            <person name="Wu L."/>
            <person name="Ma J."/>
        </authorList>
    </citation>
    <scope>NUCLEOTIDE SEQUENCE [LARGE SCALE GENOMIC DNA]</scope>
    <source>
        <strain evidence="6">NBRC 108565</strain>
    </source>
</reference>
<evidence type="ECO:0000259" key="4">
    <source>
        <dbReference type="PROSITE" id="PS50995"/>
    </source>
</evidence>
<dbReference type="InterPro" id="IPR000835">
    <property type="entry name" value="HTH_MarR-typ"/>
</dbReference>
<name>A0ABM8G3G7_9CELL</name>
<evidence type="ECO:0000256" key="3">
    <source>
        <dbReference type="ARBA" id="ARBA00023163"/>
    </source>
</evidence>
<dbReference type="Proteomes" id="UP001321475">
    <property type="component" value="Chromosome"/>
</dbReference>
<dbReference type="EMBL" id="AP027729">
    <property type="protein sequence ID" value="BDZ42671.1"/>
    <property type="molecule type" value="Genomic_DNA"/>
</dbReference>
<dbReference type="InterPro" id="IPR036388">
    <property type="entry name" value="WH-like_DNA-bd_sf"/>
</dbReference>
<dbReference type="PANTHER" id="PTHR39515">
    <property type="entry name" value="CONSERVED PROTEIN"/>
    <property type="match status" value="1"/>
</dbReference>
<evidence type="ECO:0000313" key="6">
    <source>
        <dbReference type="Proteomes" id="UP001321475"/>
    </source>
</evidence>
<dbReference type="PANTHER" id="PTHR39515:SF2">
    <property type="entry name" value="HTH-TYPE TRANSCRIPTIONAL REGULATOR RV0880"/>
    <property type="match status" value="1"/>
</dbReference>
<dbReference type="RefSeq" id="WP_286217117.1">
    <property type="nucleotide sequence ID" value="NZ_AP027729.1"/>
</dbReference>
<keyword evidence="3" id="KW-0804">Transcription</keyword>
<dbReference type="InterPro" id="IPR036390">
    <property type="entry name" value="WH_DNA-bd_sf"/>
</dbReference>
<proteinExistence type="predicted"/>
<dbReference type="PROSITE" id="PS01117">
    <property type="entry name" value="HTH_MARR_1"/>
    <property type="match status" value="1"/>
</dbReference>
<evidence type="ECO:0000313" key="5">
    <source>
        <dbReference type="EMBL" id="BDZ42671.1"/>
    </source>
</evidence>
<accession>A0ABM8G3G7</accession>
<sequence length="143" mass="15655">MIDEHSDSHLASDLRIANARLGRRLRSQHGDADLPDHLFAVLAALVRGGPATPGALAAHECMRPPSMTRSVNALAELGFVSKSADPDDRRQVVVELTDAGRREVLETRRRRDAWLARRLETLTADELATLDAAQALMTRIATV</sequence>
<feature type="domain" description="HTH marR-type" evidence="4">
    <location>
        <begin position="7"/>
        <end position="142"/>
    </location>
</feature>
<organism evidence="5 6">
    <name type="scientific">Paraoerskovia sediminicola</name>
    <dbReference type="NCBI Taxonomy" id="1138587"/>
    <lineage>
        <taxon>Bacteria</taxon>
        <taxon>Bacillati</taxon>
        <taxon>Actinomycetota</taxon>
        <taxon>Actinomycetes</taxon>
        <taxon>Micrococcales</taxon>
        <taxon>Cellulomonadaceae</taxon>
        <taxon>Paraoerskovia</taxon>
    </lineage>
</organism>
<keyword evidence="6" id="KW-1185">Reference proteome</keyword>
<keyword evidence="2" id="KW-0238">DNA-binding</keyword>
<dbReference type="SMART" id="SM00347">
    <property type="entry name" value="HTH_MARR"/>
    <property type="match status" value="1"/>
</dbReference>
<protein>
    <submittedName>
        <fullName evidence="5">MarR family transcriptional regulator</fullName>
    </submittedName>
</protein>
<dbReference type="InterPro" id="IPR023187">
    <property type="entry name" value="Tscrpt_reg_MarR-type_CS"/>
</dbReference>
<dbReference type="Pfam" id="PF01047">
    <property type="entry name" value="MarR"/>
    <property type="match status" value="1"/>
</dbReference>
<evidence type="ECO:0000256" key="1">
    <source>
        <dbReference type="ARBA" id="ARBA00023015"/>
    </source>
</evidence>
<dbReference type="Gene3D" id="1.10.10.10">
    <property type="entry name" value="Winged helix-like DNA-binding domain superfamily/Winged helix DNA-binding domain"/>
    <property type="match status" value="1"/>
</dbReference>
<keyword evidence="1" id="KW-0805">Transcription regulation</keyword>
<dbReference type="InterPro" id="IPR052526">
    <property type="entry name" value="HTH-type_Bedaq_tolerance"/>
</dbReference>